<dbReference type="Proteomes" id="UP000250043">
    <property type="component" value="Unassembled WGS sequence"/>
</dbReference>
<keyword evidence="2" id="KW-1133">Transmembrane helix</keyword>
<evidence type="ECO:0000256" key="2">
    <source>
        <dbReference type="SAM" id="Phobius"/>
    </source>
</evidence>
<organism evidence="3 4">
    <name type="scientific">Obba rivulosa</name>
    <dbReference type="NCBI Taxonomy" id="1052685"/>
    <lineage>
        <taxon>Eukaryota</taxon>
        <taxon>Fungi</taxon>
        <taxon>Dikarya</taxon>
        <taxon>Basidiomycota</taxon>
        <taxon>Agaricomycotina</taxon>
        <taxon>Agaricomycetes</taxon>
        <taxon>Polyporales</taxon>
        <taxon>Gelatoporiaceae</taxon>
        <taxon>Obba</taxon>
    </lineage>
</organism>
<dbReference type="EMBL" id="KV722334">
    <property type="protein sequence ID" value="OCH95805.1"/>
    <property type="molecule type" value="Genomic_DNA"/>
</dbReference>
<keyword evidence="2" id="KW-0812">Transmembrane</keyword>
<feature type="compositionally biased region" description="Basic and acidic residues" evidence="1">
    <location>
        <begin position="225"/>
        <end position="248"/>
    </location>
</feature>
<evidence type="ECO:0000313" key="4">
    <source>
        <dbReference type="Proteomes" id="UP000250043"/>
    </source>
</evidence>
<gene>
    <name evidence="3" type="ORF">OBBRIDRAFT_883742</name>
</gene>
<sequence length="273" mass="31133">MNAEDKLRLALLSRYSLKWLYATFNSRQRVEELLRPELEEGTINQHDYVLAATFLPGPHRHYPAMYAATFGLALAAFGYLRKPRWSRMRLAAASSTAALVGVLQGSVNQIRAINKFKQQLEDPGAFATALHHCHERTGILEKYKWMLPPGVEERLKGETTHADDESWSSDSRGVDSPNTLPNVQRADIPNHSAPDSEYHRHSRWDELRAAKARNDASVSSWESLRQTRDRQQVSRPRADDQPEMDERAMEQAKFDAMMEEERRKAMGLSASES</sequence>
<protein>
    <submittedName>
        <fullName evidence="3">Uncharacterized protein</fullName>
    </submittedName>
</protein>
<keyword evidence="2" id="KW-0472">Membrane</keyword>
<reference evidence="3 4" key="1">
    <citation type="submission" date="2016-07" db="EMBL/GenBank/DDBJ databases">
        <title>Draft genome of the white-rot fungus Obba rivulosa 3A-2.</title>
        <authorList>
            <consortium name="DOE Joint Genome Institute"/>
            <person name="Miettinen O."/>
            <person name="Riley R."/>
            <person name="Acob R."/>
            <person name="Barry K."/>
            <person name="Cullen D."/>
            <person name="De Vries R."/>
            <person name="Hainaut M."/>
            <person name="Hatakka A."/>
            <person name="Henrissat B."/>
            <person name="Hilden K."/>
            <person name="Kuo R."/>
            <person name="Labutti K."/>
            <person name="Lipzen A."/>
            <person name="Makela M.R."/>
            <person name="Sandor L."/>
            <person name="Spatafora J.W."/>
            <person name="Grigoriev I.V."/>
            <person name="Hibbett D.S."/>
        </authorList>
    </citation>
    <scope>NUCLEOTIDE SEQUENCE [LARGE SCALE GENOMIC DNA]</scope>
    <source>
        <strain evidence="3 4">3A-2</strain>
    </source>
</reference>
<proteinExistence type="predicted"/>
<name>A0A8E2DU21_9APHY</name>
<dbReference type="AlphaFoldDB" id="A0A8E2DU21"/>
<feature type="transmembrane region" description="Helical" evidence="2">
    <location>
        <begin position="63"/>
        <end position="80"/>
    </location>
</feature>
<accession>A0A8E2DU21</accession>
<keyword evidence="4" id="KW-1185">Reference proteome</keyword>
<feature type="compositionally biased region" description="Polar residues" evidence="1">
    <location>
        <begin position="168"/>
        <end position="182"/>
    </location>
</feature>
<evidence type="ECO:0000313" key="3">
    <source>
        <dbReference type="EMBL" id="OCH95805.1"/>
    </source>
</evidence>
<feature type="region of interest" description="Disordered" evidence="1">
    <location>
        <begin position="156"/>
        <end position="200"/>
    </location>
</feature>
<feature type="region of interest" description="Disordered" evidence="1">
    <location>
        <begin position="215"/>
        <end position="248"/>
    </location>
</feature>
<dbReference type="OrthoDB" id="3201807at2759"/>
<evidence type="ECO:0000256" key="1">
    <source>
        <dbReference type="SAM" id="MobiDB-lite"/>
    </source>
</evidence>